<gene>
    <name evidence="1" type="ORF">SAMN05421730_10852</name>
</gene>
<dbReference type="STRING" id="1619234.SAMN05421730_10852"/>
<evidence type="ECO:0000313" key="1">
    <source>
        <dbReference type="EMBL" id="SCP99995.1"/>
    </source>
</evidence>
<sequence length="301" mass="35617">MKTVQNLLCDLSTLGFDKVKLVMDRGFYSEANINALLKEHLKFIVATKISLSIVRAELDKIYDELATFPNLNEQYDVYSQTVMREWDYVQERPYKGDVIRYKRRVYIHLYYNIDKSAEDQRNFDRKLLTCKRELLSEQRIKEPESFYKKYFEVKETLKRGIQVEVKQDAINQAKRYYGYFAFLSNEKMDSITALELYRNKDVIEKAFGNLKERLNMRRTLVSSEKSLDGKLFTAFVGLEILSYIKLHMQQKTLFSDYTLQSFLDKLDVIECFENPGYELCIGEVLEKQKKLYEAMDVLPPA</sequence>
<reference evidence="1 2" key="1">
    <citation type="submission" date="2016-09" db="EMBL/GenBank/DDBJ databases">
        <authorList>
            <person name="Capua I."/>
            <person name="De Benedictis P."/>
            <person name="Joannis T."/>
            <person name="Lombin L.H."/>
            <person name="Cattoli G."/>
        </authorList>
    </citation>
    <scope>NUCLEOTIDE SEQUENCE [LARGE SCALE GENOMIC DNA]</scope>
    <source>
        <strain evidence="1 2">GluBS11</strain>
    </source>
</reference>
<dbReference type="EMBL" id="FMKA01000085">
    <property type="protein sequence ID" value="SCP99995.1"/>
    <property type="molecule type" value="Genomic_DNA"/>
</dbReference>
<keyword evidence="2" id="KW-1185">Reference proteome</keyword>
<proteinExistence type="predicted"/>
<evidence type="ECO:0000313" key="2">
    <source>
        <dbReference type="Proteomes" id="UP000199315"/>
    </source>
</evidence>
<evidence type="ECO:0008006" key="3">
    <source>
        <dbReference type="Google" id="ProtNLM"/>
    </source>
</evidence>
<dbReference type="PANTHER" id="PTHR34614">
    <property type="match status" value="1"/>
</dbReference>
<dbReference type="PANTHER" id="PTHR34614:SF2">
    <property type="entry name" value="TRANSPOSASE IS4-LIKE DOMAIN-CONTAINING PROTEIN"/>
    <property type="match status" value="1"/>
</dbReference>
<dbReference type="AlphaFoldDB" id="A0A1D3TZJ0"/>
<dbReference type="Proteomes" id="UP000199315">
    <property type="component" value="Unassembled WGS sequence"/>
</dbReference>
<protein>
    <recommendedName>
        <fullName evidence="3">Transposase DDE domain-containing protein</fullName>
    </recommendedName>
</protein>
<organism evidence="1 2">
    <name type="scientific">Anaerobium acetethylicum</name>
    <dbReference type="NCBI Taxonomy" id="1619234"/>
    <lineage>
        <taxon>Bacteria</taxon>
        <taxon>Bacillati</taxon>
        <taxon>Bacillota</taxon>
        <taxon>Clostridia</taxon>
        <taxon>Lachnospirales</taxon>
        <taxon>Lachnospiraceae</taxon>
        <taxon>Anaerobium</taxon>
    </lineage>
</organism>
<accession>A0A1D3TZJ0</accession>
<name>A0A1D3TZJ0_9FIRM</name>